<gene>
    <name evidence="4" type="ORF">ENS31_04060</name>
</gene>
<evidence type="ECO:0000313" key="4">
    <source>
        <dbReference type="EMBL" id="HFI90693.1"/>
    </source>
</evidence>
<dbReference type="Pfam" id="PF13194">
    <property type="entry name" value="DUF4010"/>
    <property type="match status" value="1"/>
</dbReference>
<evidence type="ECO:0000259" key="2">
    <source>
        <dbReference type="Pfam" id="PF02308"/>
    </source>
</evidence>
<keyword evidence="1" id="KW-0812">Transmembrane</keyword>
<dbReference type="PANTHER" id="PTHR39084:SF1">
    <property type="entry name" value="DUF4010 DOMAIN-CONTAINING PROTEIN"/>
    <property type="match status" value="1"/>
</dbReference>
<feature type="transmembrane region" description="Helical" evidence="1">
    <location>
        <begin position="257"/>
        <end position="281"/>
    </location>
</feature>
<sequence>MQTNSDSTSLFHNLLPKPEPLLESGDMFTILKGLAVVVFIGMLIGLEREYARNKDEKIFAGIRTFPLIGLYGFTSALISSITENWVYAIFFLGFAGLSIAAYYSSAKDGKVGGTSEVSSFIVFILGSLVYWGYILLPVVIAIIITMFLSLKIQLHSFVGKVNAADIYATLKLAIITLIILPILPDKTFGPFDVLNPRLIWYMVIFVSGISFVGYIFIKLLGKDRGIIVTSLLGGLVSSTALTYSLTKKSKIEEPLSFNYGLGVITASSMMFLRVLLIIAILNVELALPLFIPLVVFALAGVIASIIFYKKNVKTPEAEIELKNPFELKSAFVFGIIFGLTIFLAKAAQVYFGDQGLYAASALAGFSSVDAITISISRLFGSNITLLVAMKAILFATISNTVIKMSISSFWGSDILKYVVWKGLGVMLVVQIIYLLILSFI</sequence>
<feature type="transmembrane region" description="Helical" evidence="1">
    <location>
        <begin position="85"/>
        <end position="105"/>
    </location>
</feature>
<feature type="transmembrane region" description="Helical" evidence="1">
    <location>
        <begin position="226"/>
        <end position="245"/>
    </location>
</feature>
<feature type="transmembrane region" description="Helical" evidence="1">
    <location>
        <begin position="357"/>
        <end position="379"/>
    </location>
</feature>
<comment type="caution">
    <text evidence="4">The sequence shown here is derived from an EMBL/GenBank/DDBJ whole genome shotgun (WGS) entry which is preliminary data.</text>
</comment>
<feature type="transmembrane region" description="Helical" evidence="1">
    <location>
        <begin position="329"/>
        <end position="351"/>
    </location>
</feature>
<feature type="transmembrane region" description="Helical" evidence="1">
    <location>
        <begin position="27"/>
        <end position="46"/>
    </location>
</feature>
<feature type="domain" description="MgtC/SapB/SrpB/YhiD N-terminal" evidence="2">
    <location>
        <begin position="34"/>
        <end position="156"/>
    </location>
</feature>
<evidence type="ECO:0000259" key="3">
    <source>
        <dbReference type="Pfam" id="PF13194"/>
    </source>
</evidence>
<dbReference type="InterPro" id="IPR025105">
    <property type="entry name" value="DUF4010"/>
</dbReference>
<dbReference type="PANTHER" id="PTHR39084">
    <property type="entry name" value="MEMBRANE PROTEIN-RELATED"/>
    <property type="match status" value="1"/>
</dbReference>
<feature type="transmembrane region" description="Helical" evidence="1">
    <location>
        <begin position="166"/>
        <end position="183"/>
    </location>
</feature>
<keyword evidence="1" id="KW-1133">Transmembrane helix</keyword>
<name>A0A7V3E6X3_9BACT</name>
<keyword evidence="1" id="KW-0472">Membrane</keyword>
<organism evidence="4">
    <name type="scientific">Ignavibacterium album</name>
    <dbReference type="NCBI Taxonomy" id="591197"/>
    <lineage>
        <taxon>Bacteria</taxon>
        <taxon>Pseudomonadati</taxon>
        <taxon>Ignavibacteriota</taxon>
        <taxon>Ignavibacteria</taxon>
        <taxon>Ignavibacteriales</taxon>
        <taxon>Ignavibacteriaceae</taxon>
        <taxon>Ignavibacterium</taxon>
    </lineage>
</organism>
<feature type="transmembrane region" description="Helical" evidence="1">
    <location>
        <begin position="58"/>
        <end position="79"/>
    </location>
</feature>
<dbReference type="InterPro" id="IPR049177">
    <property type="entry name" value="MgtC_SapB_SrpB_YhiD_N"/>
</dbReference>
<protein>
    <submittedName>
        <fullName evidence="4">MgtC/SapB family protein</fullName>
    </submittedName>
</protein>
<accession>A0A7V3E6X3</accession>
<evidence type="ECO:0000256" key="1">
    <source>
        <dbReference type="SAM" id="Phobius"/>
    </source>
</evidence>
<feature type="transmembrane region" description="Helical" evidence="1">
    <location>
        <begin position="198"/>
        <end position="220"/>
    </location>
</feature>
<feature type="transmembrane region" description="Helical" evidence="1">
    <location>
        <begin position="287"/>
        <end position="308"/>
    </location>
</feature>
<dbReference type="AlphaFoldDB" id="A0A7V3E6X3"/>
<feature type="domain" description="DUF4010" evidence="3">
    <location>
        <begin position="204"/>
        <end position="411"/>
    </location>
</feature>
<feature type="transmembrane region" description="Helical" evidence="1">
    <location>
        <begin position="117"/>
        <end position="146"/>
    </location>
</feature>
<dbReference type="Pfam" id="PF02308">
    <property type="entry name" value="MgtC"/>
    <property type="match status" value="1"/>
</dbReference>
<dbReference type="EMBL" id="DSUJ01000008">
    <property type="protein sequence ID" value="HFI90693.1"/>
    <property type="molecule type" value="Genomic_DNA"/>
</dbReference>
<reference evidence="4" key="1">
    <citation type="journal article" date="2020" name="mSystems">
        <title>Genome- and Community-Level Interaction Insights into Carbon Utilization and Element Cycling Functions of Hydrothermarchaeota in Hydrothermal Sediment.</title>
        <authorList>
            <person name="Zhou Z."/>
            <person name="Liu Y."/>
            <person name="Xu W."/>
            <person name="Pan J."/>
            <person name="Luo Z.H."/>
            <person name="Li M."/>
        </authorList>
    </citation>
    <scope>NUCLEOTIDE SEQUENCE [LARGE SCALE GENOMIC DNA]</scope>
    <source>
        <strain evidence="4">SpSt-479</strain>
    </source>
</reference>
<proteinExistence type="predicted"/>
<feature type="transmembrane region" description="Helical" evidence="1">
    <location>
        <begin position="417"/>
        <end position="439"/>
    </location>
</feature>
<feature type="transmembrane region" description="Helical" evidence="1">
    <location>
        <begin position="391"/>
        <end position="411"/>
    </location>
</feature>